<name>A0A8R1W6H2_ACYPI</name>
<dbReference type="RefSeq" id="XP_008179774.1">
    <property type="nucleotide sequence ID" value="XM_008181552.2"/>
</dbReference>
<dbReference type="GeneID" id="100572617"/>
<feature type="domain" description="DUF4781" evidence="2">
    <location>
        <begin position="149"/>
        <end position="379"/>
    </location>
</feature>
<dbReference type="Pfam" id="PF16013">
    <property type="entry name" value="DUF4781"/>
    <property type="match status" value="1"/>
</dbReference>
<dbReference type="AlphaFoldDB" id="A0A8R1W6H2"/>
<dbReference type="EnsemblMetazoa" id="XM_008181557.3">
    <property type="protein sequence ID" value="XP_008179779.1"/>
    <property type="gene ID" value="LOC100572617"/>
</dbReference>
<proteinExistence type="predicted"/>
<protein>
    <recommendedName>
        <fullName evidence="2">DUF4781 domain-containing protein</fullName>
    </recommendedName>
</protein>
<feature type="transmembrane region" description="Helical" evidence="1">
    <location>
        <begin position="283"/>
        <end position="304"/>
    </location>
</feature>
<dbReference type="KEGG" id="api:100572617"/>
<dbReference type="PANTHER" id="PTHR21115:SF0">
    <property type="entry name" value="GH06117P-RELATED"/>
    <property type="match status" value="1"/>
</dbReference>
<dbReference type="RefSeq" id="XP_003240262.1">
    <property type="nucleotide sequence ID" value="XM_003240214.3"/>
</dbReference>
<evidence type="ECO:0000313" key="4">
    <source>
        <dbReference type="Proteomes" id="UP000007819"/>
    </source>
</evidence>
<dbReference type="RefSeq" id="XP_008179779.1">
    <property type="nucleotide sequence ID" value="XM_008181557.2"/>
</dbReference>
<dbReference type="Proteomes" id="UP000007819">
    <property type="component" value="Chromosome X"/>
</dbReference>
<dbReference type="OrthoDB" id="6598023at2759"/>
<keyword evidence="4" id="KW-1185">Reference proteome</keyword>
<evidence type="ECO:0000256" key="1">
    <source>
        <dbReference type="SAM" id="Phobius"/>
    </source>
</evidence>
<keyword evidence="1" id="KW-0472">Membrane</keyword>
<keyword evidence="1" id="KW-0812">Transmembrane</keyword>
<dbReference type="PANTHER" id="PTHR21115">
    <property type="entry name" value="GH06117P-RELATED"/>
    <property type="match status" value="1"/>
</dbReference>
<dbReference type="InterPro" id="IPR031962">
    <property type="entry name" value="DUF4781"/>
</dbReference>
<evidence type="ECO:0000313" key="3">
    <source>
        <dbReference type="EnsemblMetazoa" id="XP_003240262.1"/>
    </source>
</evidence>
<sequence length="701" mass="80078">MDKNLANNHEENLKRGQALLNHLEEMQYSYFNGRPEWIPLQKNDLKLFIAHIYYGYPYPSNAIVENNYEYEINSEELFKLYKNEIKKKILDIYELIEEKYINPSLFSNIEVGITMVHSICKNKCDSCQNFPKKDIHKWLLLRLKVISNKFIFIDFQNSRTYTGWDEYMENNNLPEGFMFYPKSGFYDASKTLYQTITPASKTTETVLKTADLVSFISNVVGGIIFACGSIFLLGTPIGIGLVVAGSALTTVSSSYQFGRHVQQLIDMFHHDINKSDTNSWKRWIGLAISAIGAIMAPFQAVAAITSEVNSTIQSTGRALTILRKTACVTQCTLVVFHAALDFIDNNFKITWESVIKLRLDVFIVTGVLMAPSYITDILKLLAKQAVWVPIYKTIEQIPYCLGQYVWNSVYFFKNHFTMFVESVTKFLAENLTSSNLLFAWKTIRCMFDGYQKQTSNLDVGDLLWHVVDGIAINESVKYVLRRQHMVNLLDSLRVYAPKKRISRALVKYCVDHVLEEAKKLSALRDDCVAEIARHGETRAWKVDEEFCKCYGLGRCAMDQYALWAIGQVNAATLMAEYEKHMSRPENMFNDEMVFNKRDDAGWSTKGYSFVAPCGVLDLEMCLRFAEKINPQPHRYLNHELVQPEPAVSLMFGVSAYSVNIVFFGIDLINGVPKMSICFFEENRDPGSSVANHKGFKKLQAA</sequence>
<organism evidence="3 4">
    <name type="scientific">Acyrthosiphon pisum</name>
    <name type="common">Pea aphid</name>
    <dbReference type="NCBI Taxonomy" id="7029"/>
    <lineage>
        <taxon>Eukaryota</taxon>
        <taxon>Metazoa</taxon>
        <taxon>Ecdysozoa</taxon>
        <taxon>Arthropoda</taxon>
        <taxon>Hexapoda</taxon>
        <taxon>Insecta</taxon>
        <taxon>Pterygota</taxon>
        <taxon>Neoptera</taxon>
        <taxon>Paraneoptera</taxon>
        <taxon>Hemiptera</taxon>
        <taxon>Sternorrhyncha</taxon>
        <taxon>Aphidomorpha</taxon>
        <taxon>Aphidoidea</taxon>
        <taxon>Aphididae</taxon>
        <taxon>Macrosiphini</taxon>
        <taxon>Acyrthosiphon</taxon>
    </lineage>
</organism>
<feature type="transmembrane region" description="Helical" evidence="1">
    <location>
        <begin position="212"/>
        <end position="233"/>
    </location>
</feature>
<reference evidence="4" key="1">
    <citation type="submission" date="2010-06" db="EMBL/GenBank/DDBJ databases">
        <authorList>
            <person name="Jiang H."/>
            <person name="Abraham K."/>
            <person name="Ali S."/>
            <person name="Alsbrooks S.L."/>
            <person name="Anim B.N."/>
            <person name="Anosike U.S."/>
            <person name="Attaway T."/>
            <person name="Bandaranaike D.P."/>
            <person name="Battles P.K."/>
            <person name="Bell S.N."/>
            <person name="Bell A.V."/>
            <person name="Beltran B."/>
            <person name="Bickham C."/>
            <person name="Bustamante Y."/>
            <person name="Caleb T."/>
            <person name="Canada A."/>
            <person name="Cardenas V."/>
            <person name="Carter K."/>
            <person name="Chacko J."/>
            <person name="Chandrabose M.N."/>
            <person name="Chavez D."/>
            <person name="Chavez A."/>
            <person name="Chen L."/>
            <person name="Chu H.-S."/>
            <person name="Claassen K.J."/>
            <person name="Cockrell R."/>
            <person name="Collins M."/>
            <person name="Cooper J.A."/>
            <person name="Cree A."/>
            <person name="Curry S.M."/>
            <person name="Da Y."/>
            <person name="Dao M.D."/>
            <person name="Das B."/>
            <person name="Davila M.-L."/>
            <person name="Davy-Carroll L."/>
            <person name="Denson S."/>
            <person name="Dinh H."/>
            <person name="Ebong V.E."/>
            <person name="Edwards J.R."/>
            <person name="Egan A."/>
            <person name="El-Daye J."/>
            <person name="Escobedo L."/>
            <person name="Fernandez S."/>
            <person name="Fernando P.R."/>
            <person name="Flagg N."/>
            <person name="Forbes L.D."/>
            <person name="Fowler R.G."/>
            <person name="Fu Q."/>
            <person name="Gabisi R.A."/>
            <person name="Ganer J."/>
            <person name="Garbino Pronczuk A."/>
            <person name="Garcia R.M."/>
            <person name="Garner T."/>
            <person name="Garrett T.E."/>
            <person name="Gonzalez D.A."/>
            <person name="Hamid H."/>
            <person name="Hawkins E.S."/>
            <person name="Hirani K."/>
            <person name="Hogues M.E."/>
            <person name="Hollins B."/>
            <person name="Hsiao C.-H."/>
            <person name="Jabil R."/>
            <person name="James M.L."/>
            <person name="Jhangiani S.N."/>
            <person name="Johnson B."/>
            <person name="Johnson Q."/>
            <person name="Joshi V."/>
            <person name="Kalu J.B."/>
            <person name="Kam C."/>
            <person name="Kashfia A."/>
            <person name="Keebler J."/>
            <person name="Kisamo H."/>
            <person name="Kovar C.L."/>
            <person name="Lago L.A."/>
            <person name="Lai C.-Y."/>
            <person name="Laidlaw J."/>
            <person name="Lara F."/>
            <person name="Le T.-K."/>
            <person name="Lee S.L."/>
            <person name="Legall F.H."/>
            <person name="Lemon S.J."/>
            <person name="Lewis L.R."/>
            <person name="Li B."/>
            <person name="Liu Y."/>
            <person name="Liu Y.-S."/>
            <person name="Lopez J."/>
            <person name="Lozado R.J."/>
            <person name="Lu J."/>
            <person name="Madu R.C."/>
            <person name="Maheshwari M."/>
            <person name="Maheshwari R."/>
            <person name="Malloy K."/>
            <person name="Martinez E."/>
            <person name="Mathew T."/>
            <person name="Mercado I.C."/>
            <person name="Mercado C."/>
            <person name="Meyer B."/>
            <person name="Montgomery K."/>
            <person name="Morgan M.B."/>
            <person name="Munidasa M."/>
            <person name="Nazareth L.V."/>
            <person name="Nelson J."/>
            <person name="Ng B.M."/>
            <person name="Nguyen N.B."/>
            <person name="Nguyen P.Q."/>
            <person name="Nguyen T."/>
            <person name="Obregon M."/>
            <person name="Okwuonu G.O."/>
            <person name="Onwere C.G."/>
            <person name="Orozco G."/>
            <person name="Parra A."/>
            <person name="Patel S."/>
            <person name="Patil S."/>
            <person name="Perez A."/>
            <person name="Perez Y."/>
            <person name="Pham C."/>
            <person name="Primus E.L."/>
            <person name="Pu L.-L."/>
            <person name="Puazo M."/>
            <person name="Qin X."/>
            <person name="Quiroz J.B."/>
            <person name="Reese J."/>
            <person name="Richards S."/>
            <person name="Rives C.M."/>
            <person name="Robberts R."/>
            <person name="Ruiz S.J."/>
            <person name="Ruiz M.J."/>
            <person name="Santibanez J."/>
            <person name="Schneider B.W."/>
            <person name="Sisson I."/>
            <person name="Smith M."/>
            <person name="Sodergren E."/>
            <person name="Song X.-Z."/>
            <person name="Song B.B."/>
            <person name="Summersgill H."/>
            <person name="Thelus R."/>
            <person name="Thornton R.D."/>
            <person name="Trejos Z.Y."/>
            <person name="Usmani K."/>
            <person name="Vattathil S."/>
            <person name="Villasana D."/>
            <person name="Walker D.L."/>
            <person name="Wang S."/>
            <person name="Wang K."/>
            <person name="White C.S."/>
            <person name="Williams A.C."/>
            <person name="Williamson J."/>
            <person name="Wilson K."/>
            <person name="Woghiren I.O."/>
            <person name="Woodworth J.R."/>
            <person name="Worley K.C."/>
            <person name="Wright R.A."/>
            <person name="Wu W."/>
            <person name="Young L."/>
            <person name="Zhang L."/>
            <person name="Zhang J."/>
            <person name="Zhu Y."/>
            <person name="Muzny D.M."/>
            <person name="Weinstock G."/>
            <person name="Gibbs R.A."/>
        </authorList>
    </citation>
    <scope>NUCLEOTIDE SEQUENCE [LARGE SCALE GENOMIC DNA]</scope>
    <source>
        <strain evidence="4">LSR1</strain>
    </source>
</reference>
<evidence type="ECO:0000259" key="2">
    <source>
        <dbReference type="Pfam" id="PF16013"/>
    </source>
</evidence>
<accession>A0A8R1W6H2</accession>
<keyword evidence="1" id="KW-1133">Transmembrane helix</keyword>
<dbReference type="EnsemblMetazoa" id="XM_003240214.4">
    <property type="protein sequence ID" value="XP_003240262.1"/>
    <property type="gene ID" value="LOC100572617"/>
</dbReference>
<dbReference type="EnsemblMetazoa" id="XM_008181552.3">
    <property type="protein sequence ID" value="XP_008179774.1"/>
    <property type="gene ID" value="LOC100572617"/>
</dbReference>
<reference evidence="3" key="2">
    <citation type="submission" date="2022-06" db="UniProtKB">
        <authorList>
            <consortium name="EnsemblMetazoa"/>
        </authorList>
    </citation>
    <scope>IDENTIFICATION</scope>
</reference>